<dbReference type="Proteomes" id="UP001183176">
    <property type="component" value="Unassembled WGS sequence"/>
</dbReference>
<keyword evidence="3" id="KW-1185">Reference proteome</keyword>
<dbReference type="EMBL" id="JAVREH010000030">
    <property type="protein sequence ID" value="MDT0263180.1"/>
    <property type="molecule type" value="Genomic_DNA"/>
</dbReference>
<dbReference type="RefSeq" id="WP_311424327.1">
    <property type="nucleotide sequence ID" value="NZ_JAVREH010000030.1"/>
</dbReference>
<protein>
    <recommendedName>
        <fullName evidence="4">Preprotein translocase subunit SecB</fullName>
    </recommendedName>
</protein>
<proteinExistence type="predicted"/>
<reference evidence="3" key="1">
    <citation type="submission" date="2023-07" db="EMBL/GenBank/DDBJ databases">
        <title>30 novel species of actinomycetes from the DSMZ collection.</title>
        <authorList>
            <person name="Nouioui I."/>
        </authorList>
    </citation>
    <scope>NUCLEOTIDE SEQUENCE [LARGE SCALE GENOMIC DNA]</scope>
    <source>
        <strain evidence="3">DSM 44399</strain>
    </source>
</reference>
<name>A0ABU2JDY0_9ACTN</name>
<evidence type="ECO:0000256" key="1">
    <source>
        <dbReference type="SAM" id="MobiDB-lite"/>
    </source>
</evidence>
<sequence length="170" mass="17776">MTSAQEQTHADSIEDAEDGSVHEPAASGDTVDPGTYNDFVTSVALTAINVVGIGGERRAAGEATQTRFDLGAAYQVETDAVHYRFDATGQLTDEAGTDYGQVSASVVLTLTLTAPAPPPPCIERFGSMTATMVVHPYLREALASTALRLGFGGVLLPLITQPSEHIKRGG</sequence>
<accession>A0ABU2JDY0</accession>
<organism evidence="2 3">
    <name type="scientific">Jatrophihabitans lederbergiae</name>
    <dbReference type="NCBI Taxonomy" id="3075547"/>
    <lineage>
        <taxon>Bacteria</taxon>
        <taxon>Bacillati</taxon>
        <taxon>Actinomycetota</taxon>
        <taxon>Actinomycetes</taxon>
        <taxon>Jatrophihabitantales</taxon>
        <taxon>Jatrophihabitantaceae</taxon>
        <taxon>Jatrophihabitans</taxon>
    </lineage>
</organism>
<evidence type="ECO:0000313" key="2">
    <source>
        <dbReference type="EMBL" id="MDT0263180.1"/>
    </source>
</evidence>
<evidence type="ECO:0008006" key="4">
    <source>
        <dbReference type="Google" id="ProtNLM"/>
    </source>
</evidence>
<gene>
    <name evidence="2" type="ORF">RM423_17475</name>
</gene>
<evidence type="ECO:0000313" key="3">
    <source>
        <dbReference type="Proteomes" id="UP001183176"/>
    </source>
</evidence>
<feature type="region of interest" description="Disordered" evidence="1">
    <location>
        <begin position="1"/>
        <end position="33"/>
    </location>
</feature>
<comment type="caution">
    <text evidence="2">The sequence shown here is derived from an EMBL/GenBank/DDBJ whole genome shotgun (WGS) entry which is preliminary data.</text>
</comment>